<dbReference type="GO" id="GO:0032259">
    <property type="term" value="P:methylation"/>
    <property type="evidence" value="ECO:0007669"/>
    <property type="project" value="UniProtKB-KW"/>
</dbReference>
<dbReference type="SUPFAM" id="SSF55856">
    <property type="entry name" value="Cytochrome b5-like heme/steroid binding domain"/>
    <property type="match status" value="1"/>
</dbReference>
<dbReference type="PANTHER" id="PTHR19359">
    <property type="entry name" value="CYTOCHROME B5"/>
    <property type="match status" value="1"/>
</dbReference>
<name>A0A8H5I196_9AGAR</name>
<keyword evidence="12 15" id="KW-0472">Membrane</keyword>
<evidence type="ECO:0000256" key="3">
    <source>
        <dbReference type="ARBA" id="ARBA00022448"/>
    </source>
</evidence>
<evidence type="ECO:0000256" key="9">
    <source>
        <dbReference type="ARBA" id="ARBA00022982"/>
    </source>
</evidence>
<dbReference type="PRINTS" id="PR00363">
    <property type="entry name" value="CYTOCHROMEB5"/>
</dbReference>
<keyword evidence="7 15" id="KW-0256">Endoplasmic reticulum</keyword>
<protein>
    <recommendedName>
        <fullName evidence="15">Protein-S-isoprenylcysteine O-methyltransferase</fullName>
        <ecNumber evidence="15">2.1.1.100</ecNumber>
    </recommendedName>
</protein>
<dbReference type="OrthoDB" id="260519at2759"/>
<keyword evidence="10 15" id="KW-1133">Transmembrane helix</keyword>
<evidence type="ECO:0000256" key="13">
    <source>
        <dbReference type="ARBA" id="ARBA00037877"/>
    </source>
</evidence>
<comment type="caution">
    <text evidence="17">The sequence shown here is derived from an EMBL/GenBank/DDBJ whole genome shotgun (WGS) entry which is preliminary data.</text>
</comment>
<gene>
    <name evidence="17" type="ORF">D9757_001177</name>
</gene>
<evidence type="ECO:0000256" key="5">
    <source>
        <dbReference type="ARBA" id="ARBA00022692"/>
    </source>
</evidence>
<keyword evidence="15" id="KW-0808">Transferase</keyword>
<feature type="transmembrane region" description="Helical" evidence="15">
    <location>
        <begin position="143"/>
        <end position="162"/>
    </location>
</feature>
<evidence type="ECO:0000256" key="8">
    <source>
        <dbReference type="ARBA" id="ARBA00022848"/>
    </source>
</evidence>
<keyword evidence="15" id="KW-0949">S-adenosyl-L-methionine</keyword>
<evidence type="ECO:0000256" key="6">
    <source>
        <dbReference type="ARBA" id="ARBA00022723"/>
    </source>
</evidence>
<organism evidence="17 18">
    <name type="scientific">Collybiopsis confluens</name>
    <dbReference type="NCBI Taxonomy" id="2823264"/>
    <lineage>
        <taxon>Eukaryota</taxon>
        <taxon>Fungi</taxon>
        <taxon>Dikarya</taxon>
        <taxon>Basidiomycota</taxon>
        <taxon>Agaricomycotina</taxon>
        <taxon>Agaricomycetes</taxon>
        <taxon>Agaricomycetidae</taxon>
        <taxon>Agaricales</taxon>
        <taxon>Marasmiineae</taxon>
        <taxon>Omphalotaceae</taxon>
        <taxon>Collybiopsis</taxon>
    </lineage>
</organism>
<dbReference type="InterPro" id="IPR007269">
    <property type="entry name" value="ICMT_MeTrfase"/>
</dbReference>
<evidence type="ECO:0000256" key="12">
    <source>
        <dbReference type="ARBA" id="ARBA00023136"/>
    </source>
</evidence>
<evidence type="ECO:0000256" key="10">
    <source>
        <dbReference type="ARBA" id="ARBA00022989"/>
    </source>
</evidence>
<keyword evidence="18" id="KW-1185">Reference proteome</keyword>
<dbReference type="Gene3D" id="1.20.120.1630">
    <property type="match status" value="1"/>
</dbReference>
<keyword evidence="15" id="KW-0489">Methyltransferase</keyword>
<reference evidence="17 18" key="1">
    <citation type="journal article" date="2020" name="ISME J.">
        <title>Uncovering the hidden diversity of litter-decomposition mechanisms in mushroom-forming fungi.</title>
        <authorList>
            <person name="Floudas D."/>
            <person name="Bentzer J."/>
            <person name="Ahren D."/>
            <person name="Johansson T."/>
            <person name="Persson P."/>
            <person name="Tunlid A."/>
        </authorList>
    </citation>
    <scope>NUCLEOTIDE SEQUENCE [LARGE SCALE GENOMIC DNA]</scope>
    <source>
        <strain evidence="17 18">CBS 406.79</strain>
    </source>
</reference>
<evidence type="ECO:0000256" key="14">
    <source>
        <dbReference type="ARBA" id="ARBA00038168"/>
    </source>
</evidence>
<dbReference type="AlphaFoldDB" id="A0A8H5I196"/>
<keyword evidence="9" id="KW-0249">Electron transport</keyword>
<comment type="similarity">
    <text evidence="14">Belongs to the cytochrome b5 family.</text>
</comment>
<dbReference type="InterPro" id="IPR036400">
    <property type="entry name" value="Cyt_B5-like_heme/steroid_sf"/>
</dbReference>
<dbReference type="InterPro" id="IPR001199">
    <property type="entry name" value="Cyt_B5-like_heme/steroid-bd"/>
</dbReference>
<dbReference type="Pfam" id="PF00173">
    <property type="entry name" value="Cyt-b5"/>
    <property type="match status" value="1"/>
</dbReference>
<evidence type="ECO:0000259" key="16">
    <source>
        <dbReference type="PROSITE" id="PS50255"/>
    </source>
</evidence>
<keyword evidence="8" id="KW-0492">Microsome</keyword>
<evidence type="ECO:0000313" key="18">
    <source>
        <dbReference type="Proteomes" id="UP000518752"/>
    </source>
</evidence>
<dbReference type="SMART" id="SM01117">
    <property type="entry name" value="Cyt-b5"/>
    <property type="match status" value="1"/>
</dbReference>
<dbReference type="Pfam" id="PF04140">
    <property type="entry name" value="ICMT"/>
    <property type="match status" value="1"/>
</dbReference>
<keyword evidence="6" id="KW-0479">Metal-binding</keyword>
<evidence type="ECO:0000313" key="17">
    <source>
        <dbReference type="EMBL" id="KAF5393161.1"/>
    </source>
</evidence>
<feature type="domain" description="Cytochrome b5 heme-binding" evidence="16">
    <location>
        <begin position="2"/>
        <end position="78"/>
    </location>
</feature>
<dbReference type="PANTHER" id="PTHR19359:SF150">
    <property type="entry name" value="CYTOCHROME B5"/>
    <property type="match status" value="1"/>
</dbReference>
<dbReference type="Gene3D" id="3.10.120.10">
    <property type="entry name" value="Cytochrome b5-like heme/steroid binding domain"/>
    <property type="match status" value="1"/>
</dbReference>
<evidence type="ECO:0000256" key="1">
    <source>
        <dbReference type="ARBA" id="ARBA00004131"/>
    </source>
</evidence>
<evidence type="ECO:0000256" key="7">
    <source>
        <dbReference type="ARBA" id="ARBA00022824"/>
    </source>
</evidence>
<keyword evidence="4" id="KW-0349">Heme</keyword>
<evidence type="ECO:0000256" key="2">
    <source>
        <dbReference type="ARBA" id="ARBA00004141"/>
    </source>
</evidence>
<feature type="transmembrane region" description="Helical" evidence="15">
    <location>
        <begin position="232"/>
        <end position="250"/>
    </location>
</feature>
<dbReference type="GO" id="GO:0046872">
    <property type="term" value="F:metal ion binding"/>
    <property type="evidence" value="ECO:0007669"/>
    <property type="project" value="UniProtKB-KW"/>
</dbReference>
<dbReference type="GO" id="GO:0005789">
    <property type="term" value="C:endoplasmic reticulum membrane"/>
    <property type="evidence" value="ECO:0007669"/>
    <property type="project" value="UniProtKB-SubCell"/>
</dbReference>
<dbReference type="GO" id="GO:0004671">
    <property type="term" value="F:protein C-terminal S-isoprenylcysteine carboxyl O-methyltransferase activity"/>
    <property type="evidence" value="ECO:0007669"/>
    <property type="project" value="UniProtKB-EC"/>
</dbReference>
<comment type="similarity">
    <text evidence="15">Belongs to the class VI-like SAM-binding methyltransferase superfamily. Isoprenylcysteine carboxyl methyltransferase family.</text>
</comment>
<dbReference type="EMBL" id="JAACJN010000003">
    <property type="protein sequence ID" value="KAF5393161.1"/>
    <property type="molecule type" value="Genomic_DNA"/>
</dbReference>
<evidence type="ECO:0000256" key="11">
    <source>
        <dbReference type="ARBA" id="ARBA00023004"/>
    </source>
</evidence>
<comment type="catalytic activity">
    <reaction evidence="15">
        <text>[protein]-C-terminal S-[(2E,6E)-farnesyl]-L-cysteine + S-adenosyl-L-methionine = [protein]-C-terminal S-[(2E,6E)-farnesyl]-L-cysteine methyl ester + S-adenosyl-L-homocysteine</text>
        <dbReference type="Rhea" id="RHEA:21672"/>
        <dbReference type="Rhea" id="RHEA-COMP:12125"/>
        <dbReference type="Rhea" id="RHEA-COMP:12126"/>
        <dbReference type="ChEBI" id="CHEBI:57856"/>
        <dbReference type="ChEBI" id="CHEBI:59789"/>
        <dbReference type="ChEBI" id="CHEBI:90510"/>
        <dbReference type="ChEBI" id="CHEBI:90511"/>
        <dbReference type="EC" id="2.1.1.100"/>
    </reaction>
</comment>
<evidence type="ECO:0000256" key="15">
    <source>
        <dbReference type="RuleBase" id="RU362022"/>
    </source>
</evidence>
<proteinExistence type="inferred from homology"/>
<keyword evidence="11" id="KW-0408">Iron</keyword>
<dbReference type="PROSITE" id="PS50255">
    <property type="entry name" value="CYTOCHROME_B5_2"/>
    <property type="match status" value="1"/>
</dbReference>
<dbReference type="FunFam" id="3.10.120.10:FF:000002">
    <property type="entry name" value="Cytochrome b5 type B"/>
    <property type="match status" value="1"/>
</dbReference>
<sequence>MSKTITLEQLKTNNSKASIWLLIDGKVYDCTKFTDEHPGGDEVILAEAGKDATEAFEDVGHSDEARALLPDMLIGTFDKNSGIDPKKLSTSPTSAQKAIEHGSNIISGSAMSPSSSTLAVLTQMIVCPSGIPRQSLEHRVQRISPLFIIGVSAVVLGSYIRLTCFKLLGKLFTFDLTVHPEHRLITTSFYSYVRHPAYTGSMLLIAGLTFSHLTKGSWLTECGPLKSSTGALVVWMLWWTWTLACGISRAEAEDRQMQKMFPEEWDKYAENVAWWFFPGLI</sequence>
<keyword evidence="3" id="KW-0813">Transport</keyword>
<keyword evidence="5 15" id="KW-0812">Transmembrane</keyword>
<dbReference type="Proteomes" id="UP000518752">
    <property type="component" value="Unassembled WGS sequence"/>
</dbReference>
<evidence type="ECO:0000256" key="4">
    <source>
        <dbReference type="ARBA" id="ARBA00022617"/>
    </source>
</evidence>
<dbReference type="GO" id="GO:0020037">
    <property type="term" value="F:heme binding"/>
    <property type="evidence" value="ECO:0007669"/>
    <property type="project" value="TreeGrafter"/>
</dbReference>
<comment type="caution">
    <text evidence="15">Lacks conserved residue(s) required for the propagation of feature annotation.</text>
</comment>
<accession>A0A8H5I196</accession>
<dbReference type="EC" id="2.1.1.100" evidence="15"/>
<comment type="subcellular location">
    <subcellularLocation>
        <location evidence="15">Endoplasmic reticulum membrane</location>
        <topology evidence="15">Multi-pass membrane protein</topology>
    </subcellularLocation>
    <subcellularLocation>
        <location evidence="1">Endoplasmic reticulum membrane</location>
        <topology evidence="1">Single-pass membrane protein</topology>
        <orientation evidence="1">Cytoplasmic side</orientation>
    </subcellularLocation>
    <subcellularLocation>
        <location evidence="2">Membrane</location>
        <topology evidence="2">Multi-pass membrane protein</topology>
    </subcellularLocation>
    <subcellularLocation>
        <location evidence="13">Microsome membrane</location>
        <topology evidence="13">Single-pass membrane protein</topology>
        <orientation evidence="13">Cytoplasmic side</orientation>
    </subcellularLocation>
</comment>
<dbReference type="InterPro" id="IPR050668">
    <property type="entry name" value="Cytochrome_b5"/>
</dbReference>